<dbReference type="InParanoid" id="A0A068U4Z1"/>
<dbReference type="OrthoDB" id="1654714at2759"/>
<feature type="region of interest" description="Disordered" evidence="1">
    <location>
        <begin position="510"/>
        <end position="538"/>
    </location>
</feature>
<accession>A0A068U4Z1</accession>
<dbReference type="Gramene" id="CDP03194">
    <property type="protein sequence ID" value="CDP03194"/>
    <property type="gene ID" value="GSCOC_T00041698001"/>
</dbReference>
<name>A0A068U4Z1_COFCA</name>
<dbReference type="OMA" id="VAAAHTM"/>
<dbReference type="EMBL" id="HG739093">
    <property type="protein sequence ID" value="CDP03194.1"/>
    <property type="molecule type" value="Genomic_DNA"/>
</dbReference>
<evidence type="ECO:0000256" key="1">
    <source>
        <dbReference type="SAM" id="MobiDB-lite"/>
    </source>
</evidence>
<protein>
    <submittedName>
        <fullName evidence="2">Uncharacterized protein</fullName>
    </submittedName>
</protein>
<organism evidence="2 3">
    <name type="scientific">Coffea canephora</name>
    <name type="common">Robusta coffee</name>
    <dbReference type="NCBI Taxonomy" id="49390"/>
    <lineage>
        <taxon>Eukaryota</taxon>
        <taxon>Viridiplantae</taxon>
        <taxon>Streptophyta</taxon>
        <taxon>Embryophyta</taxon>
        <taxon>Tracheophyta</taxon>
        <taxon>Spermatophyta</taxon>
        <taxon>Magnoliopsida</taxon>
        <taxon>eudicotyledons</taxon>
        <taxon>Gunneridae</taxon>
        <taxon>Pentapetalae</taxon>
        <taxon>asterids</taxon>
        <taxon>lamiids</taxon>
        <taxon>Gentianales</taxon>
        <taxon>Rubiaceae</taxon>
        <taxon>Ixoroideae</taxon>
        <taxon>Gardenieae complex</taxon>
        <taxon>Bertiereae - Coffeeae clade</taxon>
        <taxon>Coffeeae</taxon>
        <taxon>Coffea</taxon>
    </lineage>
</organism>
<dbReference type="PANTHER" id="PTHR35505">
    <property type="entry name" value="OS01G0600300 PROTEIN"/>
    <property type="match status" value="1"/>
</dbReference>
<feature type="compositionally biased region" description="Polar residues" evidence="1">
    <location>
        <begin position="521"/>
        <end position="531"/>
    </location>
</feature>
<dbReference type="AlphaFoldDB" id="A0A068U4Z1"/>
<gene>
    <name evidence="2" type="ORF">GSCOC_T00041698001</name>
</gene>
<proteinExistence type="predicted"/>
<reference evidence="3" key="1">
    <citation type="journal article" date="2014" name="Science">
        <title>The coffee genome provides insight into the convergent evolution of caffeine biosynthesis.</title>
        <authorList>
            <person name="Denoeud F."/>
            <person name="Carretero-Paulet L."/>
            <person name="Dereeper A."/>
            <person name="Droc G."/>
            <person name="Guyot R."/>
            <person name="Pietrella M."/>
            <person name="Zheng C."/>
            <person name="Alberti A."/>
            <person name="Anthony F."/>
            <person name="Aprea G."/>
            <person name="Aury J.M."/>
            <person name="Bento P."/>
            <person name="Bernard M."/>
            <person name="Bocs S."/>
            <person name="Campa C."/>
            <person name="Cenci A."/>
            <person name="Combes M.C."/>
            <person name="Crouzillat D."/>
            <person name="Da Silva C."/>
            <person name="Daddiego L."/>
            <person name="De Bellis F."/>
            <person name="Dussert S."/>
            <person name="Garsmeur O."/>
            <person name="Gayraud T."/>
            <person name="Guignon V."/>
            <person name="Jahn K."/>
            <person name="Jamilloux V."/>
            <person name="Joet T."/>
            <person name="Labadie K."/>
            <person name="Lan T."/>
            <person name="Leclercq J."/>
            <person name="Lepelley M."/>
            <person name="Leroy T."/>
            <person name="Li L.T."/>
            <person name="Librado P."/>
            <person name="Lopez L."/>
            <person name="Munoz A."/>
            <person name="Noel B."/>
            <person name="Pallavicini A."/>
            <person name="Perrotta G."/>
            <person name="Poncet V."/>
            <person name="Pot D."/>
            <person name="Priyono X."/>
            <person name="Rigoreau M."/>
            <person name="Rouard M."/>
            <person name="Rozas J."/>
            <person name="Tranchant-Dubreuil C."/>
            <person name="VanBuren R."/>
            <person name="Zhang Q."/>
            <person name="Andrade A.C."/>
            <person name="Argout X."/>
            <person name="Bertrand B."/>
            <person name="de Kochko A."/>
            <person name="Graziosi G."/>
            <person name="Henry R.J."/>
            <person name="Jayarama X."/>
            <person name="Ming R."/>
            <person name="Nagai C."/>
            <person name="Rounsley S."/>
            <person name="Sankoff D."/>
            <person name="Giuliano G."/>
            <person name="Albert V.A."/>
            <person name="Wincker P."/>
            <person name="Lashermes P."/>
        </authorList>
    </citation>
    <scope>NUCLEOTIDE SEQUENCE [LARGE SCALE GENOMIC DNA]</scope>
    <source>
        <strain evidence="3">cv. DH200-94</strain>
    </source>
</reference>
<dbReference type="PANTHER" id="PTHR35505:SF5">
    <property type="entry name" value="SUBSTRATE CARRIER FAMILY PROTEIN"/>
    <property type="match status" value="1"/>
</dbReference>
<dbReference type="STRING" id="49390.A0A068U4Z1"/>
<dbReference type="Proteomes" id="UP000295252">
    <property type="component" value="Chromosome VIII"/>
</dbReference>
<evidence type="ECO:0000313" key="3">
    <source>
        <dbReference type="Proteomes" id="UP000295252"/>
    </source>
</evidence>
<evidence type="ECO:0000313" key="2">
    <source>
        <dbReference type="EMBL" id="CDP03194.1"/>
    </source>
</evidence>
<sequence length="538" mass="60354">MESIPREPQKNHQFKHLIGQNHEIALSQSIQTLLDSLHGSNFEKLSLLSADFKILLQCKTNPSLETIWVYSALAFHHLNSSKNEPLNQFAAIKDLFQLIISYSAGCSSLKSIILMSPVIYHVHKFAVDSKGYDLRSKKGKKLMKEIKGLVDSILGYINVCCEALEDDSDGLEGLIKPFEDLVSIWIWNENKKDRLRLFFPLLGEDLVEKSSVGGCELNELAGYVIAEVFLLKLCLAFRCGNSGKELQNELRNWVVGSITGLQNSYFFDSVLRMLLGPTLPVTFLLISEDEKSLRKLLYEPVILVEYSFLSPDRLAHLPANHAKNIALGRLMVTHEAIEFFRKHGDHTKALSCTNAFSTSSLPSELTKWVRSEIDVNDNNNGPNGSSPKAFLRWILDRENQGIQIFDNDMSSYHAKLILDNSEEDFNLSVYKENKKTDADLFFYIDNKGDAENEVKKDEKMTEAVSAAFVAAAQSLQSAEHGERKRKGGNMKKNNRLKFLKYDLYEGSAPSAAKPAVVDDNGLSSGSDVENPSSDEDEN</sequence>
<keyword evidence="3" id="KW-1185">Reference proteome</keyword>
<dbReference type="PhylomeDB" id="A0A068U4Z1"/>